<name>A0ABW1KVN2_9PROT</name>
<dbReference type="PANTHER" id="PTHR44858:SF1">
    <property type="entry name" value="UDP-N-ACETYLGLUCOSAMINE--PEPTIDE N-ACETYLGLUCOSAMINYLTRANSFERASE SPINDLY-RELATED"/>
    <property type="match status" value="1"/>
</dbReference>
<keyword evidence="5" id="KW-1185">Reference proteome</keyword>
<dbReference type="InterPro" id="IPR050498">
    <property type="entry name" value="Ycf3"/>
</dbReference>
<keyword evidence="3" id="KW-1133">Transmembrane helix</keyword>
<organism evidence="4 5">
    <name type="scientific">Hyphococcus aureus</name>
    <dbReference type="NCBI Taxonomy" id="2666033"/>
    <lineage>
        <taxon>Bacteria</taxon>
        <taxon>Pseudomonadati</taxon>
        <taxon>Pseudomonadota</taxon>
        <taxon>Alphaproteobacteria</taxon>
        <taxon>Parvularculales</taxon>
        <taxon>Parvularculaceae</taxon>
        <taxon>Hyphococcus</taxon>
    </lineage>
</organism>
<gene>
    <name evidence="4" type="ORF">ACFMB1_10620</name>
</gene>
<keyword evidence="1" id="KW-0677">Repeat</keyword>
<proteinExistence type="predicted"/>
<evidence type="ECO:0000256" key="3">
    <source>
        <dbReference type="SAM" id="Phobius"/>
    </source>
</evidence>
<comment type="caution">
    <text evidence="4">The sequence shown here is derived from an EMBL/GenBank/DDBJ whole genome shotgun (WGS) entry which is preliminary data.</text>
</comment>
<protein>
    <recommendedName>
        <fullName evidence="6">Tetratricopeptide repeat protein</fullName>
    </recommendedName>
</protein>
<accession>A0ABW1KVN2</accession>
<sequence>MNNLFKELRRRNVFRVAGVYGVVGWLLAQVAATLENAVGLPAWFDGMVVSLLLIGFPVAMILAWAFEMTPEGVKPTAAVPEGASIAQKTGRKLDIAILCGLALVAAMMVADRLMPEKIISGAGDPLYKEGAQATDASIAVLPFADLSPAGDQEYFSDGMAEEILNVLANVKGLDVASRTSSFQFKGRELGVPEIAKQLNVRHVLEGSVRKAGDTLRITAQLIDTQTDRHLWSKTFDRPLTTQNVFTIQDEIAQAIVDALDGAIGVETTPKITVEAVTENLTAYELYLQARSHFLARHDLDKADALLIRALEQDPKFAKAWEIRAALQSLLLEYSYVKTPRAEVDAHTTEYAQRALRLDPKSATAIAVLAKLKANTAFSGRAKIDFAAVIADFDRALEIEPRNASALLWRGITVAAVGDFEDSLISLSRCLEIEPYYVPCVENRIALLSAMERDDAALKYYEEALNTSAAKVIFAPFTTLARRGEKLAFMSATNSPDLLLGWRRHEDLYEAIRHPEKTYPDLVADIHRFQAQTSQAGEQDFTYFLAALGDYDATPFTVDYWGANFAGYRQSQQFRSRIKNYGILDYWREHGFPDFCKPVGADDFECATSLETSQ</sequence>
<dbReference type="RefSeq" id="WP_379882776.1">
    <property type="nucleotide sequence ID" value="NZ_JBHPON010000002.1"/>
</dbReference>
<evidence type="ECO:0008006" key="6">
    <source>
        <dbReference type="Google" id="ProtNLM"/>
    </source>
</evidence>
<feature type="transmembrane region" description="Helical" evidence="3">
    <location>
        <begin position="46"/>
        <end position="66"/>
    </location>
</feature>
<keyword evidence="2" id="KW-0802">TPR repeat</keyword>
<dbReference type="Proteomes" id="UP001596116">
    <property type="component" value="Unassembled WGS sequence"/>
</dbReference>
<evidence type="ECO:0000313" key="5">
    <source>
        <dbReference type="Proteomes" id="UP001596116"/>
    </source>
</evidence>
<dbReference type="InterPro" id="IPR011990">
    <property type="entry name" value="TPR-like_helical_dom_sf"/>
</dbReference>
<dbReference type="SUPFAM" id="SSF48452">
    <property type="entry name" value="TPR-like"/>
    <property type="match status" value="1"/>
</dbReference>
<dbReference type="Gene3D" id="1.25.40.10">
    <property type="entry name" value="Tetratricopeptide repeat domain"/>
    <property type="match status" value="1"/>
</dbReference>
<keyword evidence="3" id="KW-0472">Membrane</keyword>
<feature type="transmembrane region" description="Helical" evidence="3">
    <location>
        <begin position="12"/>
        <end position="34"/>
    </location>
</feature>
<evidence type="ECO:0000313" key="4">
    <source>
        <dbReference type="EMBL" id="MFC6035999.1"/>
    </source>
</evidence>
<reference evidence="4 5" key="1">
    <citation type="submission" date="2024-09" db="EMBL/GenBank/DDBJ databases">
        <authorList>
            <person name="Zhang Z.-H."/>
        </authorList>
    </citation>
    <scope>NUCLEOTIDE SEQUENCE [LARGE SCALE GENOMIC DNA]</scope>
    <source>
        <strain evidence="4 5">HHTR114</strain>
    </source>
</reference>
<evidence type="ECO:0000256" key="1">
    <source>
        <dbReference type="ARBA" id="ARBA00022737"/>
    </source>
</evidence>
<feature type="transmembrane region" description="Helical" evidence="3">
    <location>
        <begin position="93"/>
        <end position="110"/>
    </location>
</feature>
<dbReference type="EMBL" id="JBHPON010000002">
    <property type="protein sequence ID" value="MFC6035999.1"/>
    <property type="molecule type" value="Genomic_DNA"/>
</dbReference>
<keyword evidence="3" id="KW-0812">Transmembrane</keyword>
<dbReference type="Gene3D" id="3.40.50.10070">
    <property type="entry name" value="TolB, N-terminal domain"/>
    <property type="match status" value="1"/>
</dbReference>
<dbReference type="PANTHER" id="PTHR44858">
    <property type="entry name" value="TETRATRICOPEPTIDE REPEAT PROTEIN 6"/>
    <property type="match status" value="1"/>
</dbReference>
<evidence type="ECO:0000256" key="2">
    <source>
        <dbReference type="ARBA" id="ARBA00022803"/>
    </source>
</evidence>